<dbReference type="Gene3D" id="3.30.565.10">
    <property type="entry name" value="Histidine kinase-like ATPase, C-terminal domain"/>
    <property type="match status" value="1"/>
</dbReference>
<evidence type="ECO:0000256" key="3">
    <source>
        <dbReference type="ARBA" id="ARBA00022679"/>
    </source>
</evidence>
<evidence type="ECO:0000256" key="8">
    <source>
        <dbReference type="ARBA" id="ARBA00023136"/>
    </source>
</evidence>
<feature type="transmembrane region" description="Helical" evidence="9">
    <location>
        <begin position="20"/>
        <end position="37"/>
    </location>
</feature>
<evidence type="ECO:0000256" key="4">
    <source>
        <dbReference type="ARBA" id="ARBA00022692"/>
    </source>
</evidence>
<evidence type="ECO:0000256" key="1">
    <source>
        <dbReference type="ARBA" id="ARBA00004651"/>
    </source>
</evidence>
<keyword evidence="11" id="KW-1185">Reference proteome</keyword>
<dbReference type="RefSeq" id="WP_192037651.1">
    <property type="nucleotide sequence ID" value="NZ_JACYWE010000001.1"/>
</dbReference>
<evidence type="ECO:0000256" key="9">
    <source>
        <dbReference type="SAM" id="Phobius"/>
    </source>
</evidence>
<dbReference type="PANTHER" id="PTHR24421:SF37">
    <property type="entry name" value="SENSOR HISTIDINE KINASE NARS"/>
    <property type="match status" value="1"/>
</dbReference>
<feature type="transmembrane region" description="Helical" evidence="9">
    <location>
        <begin position="164"/>
        <end position="188"/>
    </location>
</feature>
<dbReference type="Proteomes" id="UP000642993">
    <property type="component" value="Unassembled WGS sequence"/>
</dbReference>
<evidence type="ECO:0000256" key="6">
    <source>
        <dbReference type="ARBA" id="ARBA00022989"/>
    </source>
</evidence>
<feature type="transmembrane region" description="Helical" evidence="9">
    <location>
        <begin position="133"/>
        <end position="152"/>
    </location>
</feature>
<comment type="subcellular location">
    <subcellularLocation>
        <location evidence="1">Cell membrane</location>
        <topology evidence="1">Multi-pass membrane protein</topology>
    </subcellularLocation>
</comment>
<dbReference type="SUPFAM" id="SSF55874">
    <property type="entry name" value="ATPase domain of HSP90 chaperone/DNA topoisomerase II/histidine kinase"/>
    <property type="match status" value="1"/>
</dbReference>
<keyword evidence="3" id="KW-0808">Transferase</keyword>
<keyword evidence="2" id="KW-1003">Cell membrane</keyword>
<dbReference type="InterPro" id="IPR050482">
    <property type="entry name" value="Sensor_HK_TwoCompSys"/>
</dbReference>
<proteinExistence type="predicted"/>
<comment type="caution">
    <text evidence="10">The sequence shown here is derived from an EMBL/GenBank/DDBJ whole genome shotgun (WGS) entry which is preliminary data.</text>
</comment>
<keyword evidence="8 9" id="KW-0472">Membrane</keyword>
<feature type="transmembrane region" description="Helical" evidence="9">
    <location>
        <begin position="112"/>
        <end position="128"/>
    </location>
</feature>
<dbReference type="InterPro" id="IPR036890">
    <property type="entry name" value="HATPase_C_sf"/>
</dbReference>
<dbReference type="GO" id="GO:0005886">
    <property type="term" value="C:plasma membrane"/>
    <property type="evidence" value="ECO:0007669"/>
    <property type="project" value="UniProtKB-SubCell"/>
</dbReference>
<evidence type="ECO:0000313" key="10">
    <source>
        <dbReference type="EMBL" id="MBD8505180.1"/>
    </source>
</evidence>
<reference evidence="10" key="1">
    <citation type="submission" date="2020-09" db="EMBL/GenBank/DDBJ databases">
        <title>Hoyosella lacisalsi sp. nov., a halotolerant actinobacterium isolated from soil of Lake Gudzhirganskoe.</title>
        <authorList>
            <person name="Yang Q."/>
            <person name="Guo P.Y."/>
            <person name="Liu S.W."/>
            <person name="Li F.N."/>
            <person name="Sun C.H."/>
        </authorList>
    </citation>
    <scope>NUCLEOTIDE SEQUENCE</scope>
    <source>
        <strain evidence="10">G463</strain>
    </source>
</reference>
<feature type="transmembrane region" description="Helical" evidence="9">
    <location>
        <begin position="49"/>
        <end position="73"/>
    </location>
</feature>
<evidence type="ECO:0000313" key="11">
    <source>
        <dbReference type="Proteomes" id="UP000642993"/>
    </source>
</evidence>
<dbReference type="GO" id="GO:0016301">
    <property type="term" value="F:kinase activity"/>
    <property type="evidence" value="ECO:0007669"/>
    <property type="project" value="UniProtKB-KW"/>
</dbReference>
<dbReference type="EMBL" id="JACYWE010000001">
    <property type="protein sequence ID" value="MBD8505180.1"/>
    <property type="molecule type" value="Genomic_DNA"/>
</dbReference>
<feature type="transmembrane region" description="Helical" evidence="9">
    <location>
        <begin position="80"/>
        <end position="100"/>
    </location>
</feature>
<name>A0A927J9T1_9ACTN</name>
<keyword evidence="4 9" id="KW-0812">Transmembrane</keyword>
<evidence type="ECO:0000256" key="7">
    <source>
        <dbReference type="ARBA" id="ARBA00023012"/>
    </source>
</evidence>
<dbReference type="GO" id="GO:0000160">
    <property type="term" value="P:phosphorelay signal transduction system"/>
    <property type="evidence" value="ECO:0007669"/>
    <property type="project" value="UniProtKB-KW"/>
</dbReference>
<evidence type="ECO:0000256" key="5">
    <source>
        <dbReference type="ARBA" id="ARBA00022777"/>
    </source>
</evidence>
<dbReference type="PANTHER" id="PTHR24421">
    <property type="entry name" value="NITRATE/NITRITE SENSOR PROTEIN NARX-RELATED"/>
    <property type="match status" value="1"/>
</dbReference>
<sequence length="396" mass="42554">MPLARLMAREDTASGRMTRVLGFALGFAGAAFLGIEFPAILEQMAGNPWWWLLPAIIAIPGMYAAMIIASVWGSARAVRLICGTYPVLYIPVIAALPLAFEPHQLPPITMPWPLLIGSGTIITASFVLPLRRLVPIAVIYAALHAIDTYWAQDGVPVDWAIREGISIAMIGVIFAAMIRSVQANAALIDSESEVLRARAGERVRETAINQERDRLDALVHDTIVSTFVAACTGAPAHKVRESALGSLETLDSLARSDSDTEPVIAREAIARLRQIVGDVREDFAFHASVDDVGATYPLEVVRMLQEVIAEAARNSIRHAGQDARRGLLVRCGSGSIFAMLADNGRGFDPARVPPRRLGIHTAMRGRVALIEGAGLEIDSAPGEGTTVTVTWSGNDD</sequence>
<accession>A0A927J9T1</accession>
<protein>
    <submittedName>
        <fullName evidence="10">Uncharacterized protein</fullName>
    </submittedName>
</protein>
<keyword evidence="5" id="KW-0418">Kinase</keyword>
<gene>
    <name evidence="10" type="ORF">HT102_01575</name>
</gene>
<evidence type="ECO:0000256" key="2">
    <source>
        <dbReference type="ARBA" id="ARBA00022475"/>
    </source>
</evidence>
<keyword evidence="7" id="KW-0902">Two-component regulatory system</keyword>
<organism evidence="10 11">
    <name type="scientific">Lolliginicoccus lacisalsi</name>
    <dbReference type="NCBI Taxonomy" id="2742202"/>
    <lineage>
        <taxon>Bacteria</taxon>
        <taxon>Bacillati</taxon>
        <taxon>Actinomycetota</taxon>
        <taxon>Actinomycetes</taxon>
        <taxon>Mycobacteriales</taxon>
        <taxon>Hoyosellaceae</taxon>
        <taxon>Lolliginicoccus</taxon>
    </lineage>
</organism>
<dbReference type="AlphaFoldDB" id="A0A927J9T1"/>
<keyword evidence="6 9" id="KW-1133">Transmembrane helix</keyword>